<dbReference type="RefSeq" id="WP_264503093.1">
    <property type="nucleotide sequence ID" value="NZ_JAPDDS010000015.1"/>
</dbReference>
<protein>
    <submittedName>
        <fullName evidence="2">Alpha-1,2-fucosyltransferase</fullName>
    </submittedName>
</protein>
<keyword evidence="1" id="KW-1277">Toxin-antitoxin system</keyword>
<gene>
    <name evidence="2" type="ORF">OKA04_20535</name>
</gene>
<evidence type="ECO:0000256" key="1">
    <source>
        <dbReference type="ARBA" id="ARBA00022649"/>
    </source>
</evidence>
<evidence type="ECO:0000313" key="3">
    <source>
        <dbReference type="Proteomes" id="UP001207930"/>
    </source>
</evidence>
<proteinExistence type="predicted"/>
<comment type="caution">
    <text evidence="2">The sequence shown here is derived from an EMBL/GenBank/DDBJ whole genome shotgun (WGS) entry which is preliminary data.</text>
</comment>
<dbReference type="Pfam" id="PF05016">
    <property type="entry name" value="ParE_toxin"/>
    <property type="match status" value="1"/>
</dbReference>
<dbReference type="Gene3D" id="3.30.2310.20">
    <property type="entry name" value="RelE-like"/>
    <property type="match status" value="1"/>
</dbReference>
<reference evidence="2 3" key="1">
    <citation type="submission" date="2022-10" db="EMBL/GenBank/DDBJ databases">
        <title>Luteolibacter flavescens strain MCCC 1K03193, whole genome shotgun sequencing project.</title>
        <authorList>
            <person name="Zhao G."/>
            <person name="Shen L."/>
        </authorList>
    </citation>
    <scope>NUCLEOTIDE SEQUENCE [LARGE SCALE GENOMIC DNA]</scope>
    <source>
        <strain evidence="2 3">MCCC 1K03193</strain>
    </source>
</reference>
<sequence length="102" mass="11935">MRVRVLPSALRDLDIGYEFYERQELGAGDYFIDSISSDIGSLRIFAGIHRKRGDYFRFSSKRFPYWIYYGVSGDTAYVAAVLDSRQNPVRIRDREKDLGKRE</sequence>
<accession>A0ABT3FU86</accession>
<evidence type="ECO:0000313" key="2">
    <source>
        <dbReference type="EMBL" id="MCW1887138.1"/>
    </source>
</evidence>
<name>A0ABT3FU86_9BACT</name>
<organism evidence="2 3">
    <name type="scientific">Luteolibacter flavescens</name>
    <dbReference type="NCBI Taxonomy" id="1859460"/>
    <lineage>
        <taxon>Bacteria</taxon>
        <taxon>Pseudomonadati</taxon>
        <taxon>Verrucomicrobiota</taxon>
        <taxon>Verrucomicrobiia</taxon>
        <taxon>Verrucomicrobiales</taxon>
        <taxon>Verrucomicrobiaceae</taxon>
        <taxon>Luteolibacter</taxon>
    </lineage>
</organism>
<dbReference type="EMBL" id="JAPDDS010000015">
    <property type="protein sequence ID" value="MCW1887138.1"/>
    <property type="molecule type" value="Genomic_DNA"/>
</dbReference>
<dbReference type="Proteomes" id="UP001207930">
    <property type="component" value="Unassembled WGS sequence"/>
</dbReference>
<keyword evidence="3" id="KW-1185">Reference proteome</keyword>
<dbReference type="InterPro" id="IPR007712">
    <property type="entry name" value="RelE/ParE_toxin"/>
</dbReference>
<dbReference type="InterPro" id="IPR035093">
    <property type="entry name" value="RelE/ParE_toxin_dom_sf"/>
</dbReference>